<reference evidence="1" key="1">
    <citation type="submission" date="2018-02" db="EMBL/GenBank/DDBJ databases">
        <title>Rhizophora mucronata_Transcriptome.</title>
        <authorList>
            <person name="Meera S.P."/>
            <person name="Sreeshan A."/>
            <person name="Augustine A."/>
        </authorList>
    </citation>
    <scope>NUCLEOTIDE SEQUENCE</scope>
    <source>
        <tissue evidence="1">Leaf</tissue>
    </source>
</reference>
<proteinExistence type="predicted"/>
<protein>
    <submittedName>
        <fullName evidence="1">Uncharacterized protein</fullName>
    </submittedName>
</protein>
<dbReference type="AlphaFoldDB" id="A0A2P2P245"/>
<dbReference type="EMBL" id="GGEC01068330">
    <property type="protein sequence ID" value="MBX48814.1"/>
    <property type="molecule type" value="Transcribed_RNA"/>
</dbReference>
<evidence type="ECO:0000313" key="1">
    <source>
        <dbReference type="EMBL" id="MBX48814.1"/>
    </source>
</evidence>
<sequence length="26" mass="3041">MLPCMLVDYRVVRLDYQINSVGRSLV</sequence>
<organism evidence="1">
    <name type="scientific">Rhizophora mucronata</name>
    <name type="common">Asiatic mangrove</name>
    <dbReference type="NCBI Taxonomy" id="61149"/>
    <lineage>
        <taxon>Eukaryota</taxon>
        <taxon>Viridiplantae</taxon>
        <taxon>Streptophyta</taxon>
        <taxon>Embryophyta</taxon>
        <taxon>Tracheophyta</taxon>
        <taxon>Spermatophyta</taxon>
        <taxon>Magnoliopsida</taxon>
        <taxon>eudicotyledons</taxon>
        <taxon>Gunneridae</taxon>
        <taxon>Pentapetalae</taxon>
        <taxon>rosids</taxon>
        <taxon>fabids</taxon>
        <taxon>Malpighiales</taxon>
        <taxon>Rhizophoraceae</taxon>
        <taxon>Rhizophora</taxon>
    </lineage>
</organism>
<accession>A0A2P2P245</accession>
<name>A0A2P2P245_RHIMU</name>